<dbReference type="GO" id="GO:0003723">
    <property type="term" value="F:RNA binding"/>
    <property type="evidence" value="ECO:0007669"/>
    <property type="project" value="UniProtKB-KW"/>
</dbReference>
<accession>A0A7J7KS47</accession>
<comment type="similarity">
    <text evidence="3">Belongs to the RNase PH family.</text>
</comment>
<evidence type="ECO:0000259" key="9">
    <source>
        <dbReference type="Pfam" id="PF01138"/>
    </source>
</evidence>
<evidence type="ECO:0000256" key="6">
    <source>
        <dbReference type="ARBA" id="ARBA00022835"/>
    </source>
</evidence>
<keyword evidence="4" id="KW-0963">Cytoplasm</keyword>
<feature type="domain" description="Exoribonuclease phosphorolytic" evidence="9">
    <location>
        <begin position="50"/>
        <end position="177"/>
    </location>
</feature>
<dbReference type="PANTHER" id="PTHR11953:SF2">
    <property type="entry name" value="EXOSOME COMPLEX COMPONENT MTR3"/>
    <property type="match status" value="1"/>
</dbReference>
<dbReference type="SUPFAM" id="SSF55666">
    <property type="entry name" value="Ribonuclease PH domain 2-like"/>
    <property type="match status" value="1"/>
</dbReference>
<comment type="subcellular location">
    <subcellularLocation>
        <location evidence="2">Cytoplasm</location>
    </subcellularLocation>
    <subcellularLocation>
        <location evidence="1">Nucleus</location>
    </subcellularLocation>
</comment>
<keyword evidence="8" id="KW-0539">Nucleus</keyword>
<dbReference type="InterPro" id="IPR036345">
    <property type="entry name" value="ExoRNase_PH_dom2_sf"/>
</dbReference>
<dbReference type="PANTHER" id="PTHR11953">
    <property type="entry name" value="EXOSOME COMPLEX COMPONENT"/>
    <property type="match status" value="1"/>
</dbReference>
<dbReference type="GO" id="GO:0005730">
    <property type="term" value="C:nucleolus"/>
    <property type="evidence" value="ECO:0007669"/>
    <property type="project" value="TreeGrafter"/>
</dbReference>
<evidence type="ECO:0000256" key="3">
    <source>
        <dbReference type="ARBA" id="ARBA00006678"/>
    </source>
</evidence>
<dbReference type="Gene3D" id="3.30.230.70">
    <property type="entry name" value="GHMP Kinase, N-terminal domain"/>
    <property type="match status" value="1"/>
</dbReference>
<name>A0A7J7KS47_BUGNE</name>
<evidence type="ECO:0000256" key="2">
    <source>
        <dbReference type="ARBA" id="ARBA00004496"/>
    </source>
</evidence>
<evidence type="ECO:0000256" key="8">
    <source>
        <dbReference type="ARBA" id="ARBA00023242"/>
    </source>
</evidence>
<dbReference type="GO" id="GO:0006364">
    <property type="term" value="P:rRNA processing"/>
    <property type="evidence" value="ECO:0007669"/>
    <property type="project" value="UniProtKB-KW"/>
</dbReference>
<evidence type="ECO:0000256" key="4">
    <source>
        <dbReference type="ARBA" id="ARBA00022490"/>
    </source>
</evidence>
<dbReference type="GO" id="GO:0016075">
    <property type="term" value="P:rRNA catabolic process"/>
    <property type="evidence" value="ECO:0007669"/>
    <property type="project" value="TreeGrafter"/>
</dbReference>
<proteinExistence type="inferred from homology"/>
<dbReference type="SUPFAM" id="SSF54211">
    <property type="entry name" value="Ribosomal protein S5 domain 2-like"/>
    <property type="match status" value="1"/>
</dbReference>
<comment type="caution">
    <text evidence="10">The sequence shown here is derived from an EMBL/GenBank/DDBJ whole genome shotgun (WGS) entry which is preliminary data.</text>
</comment>
<evidence type="ECO:0000256" key="1">
    <source>
        <dbReference type="ARBA" id="ARBA00004123"/>
    </source>
</evidence>
<dbReference type="Proteomes" id="UP000593567">
    <property type="component" value="Unassembled WGS sequence"/>
</dbReference>
<evidence type="ECO:0000256" key="7">
    <source>
        <dbReference type="ARBA" id="ARBA00022884"/>
    </source>
</evidence>
<keyword evidence="7" id="KW-0694">RNA-binding</keyword>
<dbReference type="GO" id="GO:0034475">
    <property type="term" value="P:U4 snRNA 3'-end processing"/>
    <property type="evidence" value="ECO:0007669"/>
    <property type="project" value="TreeGrafter"/>
</dbReference>
<evidence type="ECO:0000256" key="5">
    <source>
        <dbReference type="ARBA" id="ARBA00022552"/>
    </source>
</evidence>
<dbReference type="OrthoDB" id="2504340at2759"/>
<dbReference type="CDD" id="cd11371">
    <property type="entry name" value="RNase_PH_MTR3"/>
    <property type="match status" value="1"/>
</dbReference>
<keyword evidence="5" id="KW-0698">rRNA processing</keyword>
<dbReference type="AlphaFoldDB" id="A0A7J7KS47"/>
<sequence>MPQDSRRNCHTDESYHPDRFLSICKFNTQNNTTVINDNGLRIDGRSSSDSRPIFLETGFVTRSKGSSYIEIGNTKVICACYGPKQLQSKDTGLRKGVLSCELKYASFASAVHKTDQANMLEKEYSVLMVDALSPCIILDRFPKAQVDIFVTILEDGGSAFPAAITAASLALADAGIELYSLAIGASLQQHKEWALVDPTHEEENMVALLGECTGSLCIAYMPGLSQVSMVSQQGYITHQQLSQGMVTLIELCKDVSTLVRRCLVNSIQRKGQQESSVGD</sequence>
<dbReference type="InterPro" id="IPR050080">
    <property type="entry name" value="RNase_PH"/>
</dbReference>
<evidence type="ECO:0000313" key="10">
    <source>
        <dbReference type="EMBL" id="KAF6041026.1"/>
    </source>
</evidence>
<dbReference type="InterPro" id="IPR020568">
    <property type="entry name" value="Ribosomal_Su5_D2-typ_SF"/>
</dbReference>
<gene>
    <name evidence="10" type="ORF">EB796_000667</name>
</gene>
<dbReference type="GO" id="GO:0000177">
    <property type="term" value="C:cytoplasmic exosome (RNase complex)"/>
    <property type="evidence" value="ECO:0007669"/>
    <property type="project" value="TreeGrafter"/>
</dbReference>
<evidence type="ECO:0000313" key="11">
    <source>
        <dbReference type="Proteomes" id="UP000593567"/>
    </source>
</evidence>
<organism evidence="10 11">
    <name type="scientific">Bugula neritina</name>
    <name type="common">Brown bryozoan</name>
    <name type="synonym">Sertularia neritina</name>
    <dbReference type="NCBI Taxonomy" id="10212"/>
    <lineage>
        <taxon>Eukaryota</taxon>
        <taxon>Metazoa</taxon>
        <taxon>Spiralia</taxon>
        <taxon>Lophotrochozoa</taxon>
        <taxon>Bryozoa</taxon>
        <taxon>Gymnolaemata</taxon>
        <taxon>Cheilostomatida</taxon>
        <taxon>Flustrina</taxon>
        <taxon>Buguloidea</taxon>
        <taxon>Bugulidae</taxon>
        <taxon>Bugula</taxon>
    </lineage>
</organism>
<dbReference type="GO" id="GO:0071051">
    <property type="term" value="P:poly(A)-dependent snoRNA 3'-end processing"/>
    <property type="evidence" value="ECO:0007669"/>
    <property type="project" value="TreeGrafter"/>
</dbReference>
<dbReference type="EMBL" id="VXIV02000088">
    <property type="protein sequence ID" value="KAF6041026.1"/>
    <property type="molecule type" value="Genomic_DNA"/>
</dbReference>
<reference evidence="10" key="1">
    <citation type="submission" date="2020-06" db="EMBL/GenBank/DDBJ databases">
        <title>Draft genome of Bugula neritina, a colonial animal packing powerful symbionts and potential medicines.</title>
        <authorList>
            <person name="Rayko M."/>
        </authorList>
    </citation>
    <scope>NUCLEOTIDE SEQUENCE [LARGE SCALE GENOMIC DNA]</scope>
    <source>
        <strain evidence="10">Kwan_BN1</strain>
    </source>
</reference>
<keyword evidence="6" id="KW-0271">Exosome</keyword>
<dbReference type="InterPro" id="IPR001247">
    <property type="entry name" value="ExoRNase_PH_dom1"/>
</dbReference>
<dbReference type="Pfam" id="PF01138">
    <property type="entry name" value="RNase_PH"/>
    <property type="match status" value="1"/>
</dbReference>
<protein>
    <submittedName>
        <fullName evidence="10">EXOSC6</fullName>
    </submittedName>
</protein>
<dbReference type="GO" id="GO:0071028">
    <property type="term" value="P:nuclear mRNA surveillance"/>
    <property type="evidence" value="ECO:0007669"/>
    <property type="project" value="TreeGrafter"/>
</dbReference>
<dbReference type="GO" id="GO:0000176">
    <property type="term" value="C:nuclear exosome (RNase complex)"/>
    <property type="evidence" value="ECO:0007669"/>
    <property type="project" value="TreeGrafter"/>
</dbReference>
<keyword evidence="11" id="KW-1185">Reference proteome</keyword>
<dbReference type="InterPro" id="IPR027408">
    <property type="entry name" value="PNPase/RNase_PH_dom_sf"/>
</dbReference>